<accession>A0ACB0K1C6</accession>
<sequence length="146" mass="16404">MKIMVSSSSILLITIFSIGLLFSCSESKEYIVGDGKKSWRFPLPSFHAFTNWASTHHQFTIGDTIVFEYDRTKESVHEVDEHDYIKCNTRGHNNDRYYGGNTKIVLDKLGVRYFISGRKGHCKMGLKVAVITVMPSSSPPSPSPSP</sequence>
<organism evidence="1 2">
    <name type="scientific">Trifolium pratense</name>
    <name type="common">Red clover</name>
    <dbReference type="NCBI Taxonomy" id="57577"/>
    <lineage>
        <taxon>Eukaryota</taxon>
        <taxon>Viridiplantae</taxon>
        <taxon>Streptophyta</taxon>
        <taxon>Embryophyta</taxon>
        <taxon>Tracheophyta</taxon>
        <taxon>Spermatophyta</taxon>
        <taxon>Magnoliopsida</taxon>
        <taxon>eudicotyledons</taxon>
        <taxon>Gunneridae</taxon>
        <taxon>Pentapetalae</taxon>
        <taxon>rosids</taxon>
        <taxon>fabids</taxon>
        <taxon>Fabales</taxon>
        <taxon>Fabaceae</taxon>
        <taxon>Papilionoideae</taxon>
        <taxon>50 kb inversion clade</taxon>
        <taxon>NPAAA clade</taxon>
        <taxon>Hologalegina</taxon>
        <taxon>IRL clade</taxon>
        <taxon>Trifolieae</taxon>
        <taxon>Trifolium</taxon>
    </lineage>
</organism>
<comment type="caution">
    <text evidence="1">The sequence shown here is derived from an EMBL/GenBank/DDBJ whole genome shotgun (WGS) entry which is preliminary data.</text>
</comment>
<evidence type="ECO:0000313" key="1">
    <source>
        <dbReference type="EMBL" id="CAJ2649592.1"/>
    </source>
</evidence>
<keyword evidence="2" id="KW-1185">Reference proteome</keyword>
<protein>
    <submittedName>
        <fullName evidence="1">Uncharacterized protein</fullName>
    </submittedName>
</protein>
<reference evidence="1" key="1">
    <citation type="submission" date="2023-10" db="EMBL/GenBank/DDBJ databases">
        <authorList>
            <person name="Rodriguez Cubillos JULIANA M."/>
            <person name="De Vega J."/>
        </authorList>
    </citation>
    <scope>NUCLEOTIDE SEQUENCE</scope>
</reference>
<dbReference type="EMBL" id="CASHSV030000109">
    <property type="protein sequence ID" value="CAJ2649592.1"/>
    <property type="molecule type" value="Genomic_DNA"/>
</dbReference>
<evidence type="ECO:0000313" key="2">
    <source>
        <dbReference type="Proteomes" id="UP001177021"/>
    </source>
</evidence>
<proteinExistence type="predicted"/>
<gene>
    <name evidence="1" type="ORF">MILVUS5_LOCUS17655</name>
</gene>
<dbReference type="Proteomes" id="UP001177021">
    <property type="component" value="Unassembled WGS sequence"/>
</dbReference>
<name>A0ACB0K1C6_TRIPR</name>